<organism evidence="3 4">
    <name type="scientific">Desulfovibrio gilichinskyi</name>
    <dbReference type="NCBI Taxonomy" id="1519643"/>
    <lineage>
        <taxon>Bacteria</taxon>
        <taxon>Pseudomonadati</taxon>
        <taxon>Thermodesulfobacteriota</taxon>
        <taxon>Desulfovibrionia</taxon>
        <taxon>Desulfovibrionales</taxon>
        <taxon>Desulfovibrionaceae</taxon>
        <taxon>Desulfovibrio</taxon>
    </lineage>
</organism>
<keyword evidence="2" id="KW-1133">Transmembrane helix</keyword>
<evidence type="ECO:0000256" key="1">
    <source>
        <dbReference type="SAM" id="MobiDB-lite"/>
    </source>
</evidence>
<proteinExistence type="predicted"/>
<name>A0A1X7D1D0_9BACT</name>
<dbReference type="RefSeq" id="WP_170921393.1">
    <property type="nucleotide sequence ID" value="NZ_FWZU01000002.1"/>
</dbReference>
<protein>
    <submittedName>
        <fullName evidence="3">Uncharacterized protein</fullName>
    </submittedName>
</protein>
<dbReference type="EMBL" id="FWZU01000002">
    <property type="protein sequence ID" value="SMF06912.1"/>
    <property type="molecule type" value="Genomic_DNA"/>
</dbReference>
<reference evidence="4" key="1">
    <citation type="submission" date="2017-04" db="EMBL/GenBank/DDBJ databases">
        <authorList>
            <person name="Varghese N."/>
            <person name="Submissions S."/>
        </authorList>
    </citation>
    <scope>NUCLEOTIDE SEQUENCE [LARGE SCALE GENOMIC DNA]</scope>
    <source>
        <strain evidence="4">K3S</strain>
    </source>
</reference>
<gene>
    <name evidence="3" type="ORF">SAMN06295933_1524</name>
</gene>
<feature type="region of interest" description="Disordered" evidence="1">
    <location>
        <begin position="32"/>
        <end position="51"/>
    </location>
</feature>
<feature type="transmembrane region" description="Helical" evidence="2">
    <location>
        <begin position="6"/>
        <end position="23"/>
    </location>
</feature>
<dbReference type="Proteomes" id="UP000192906">
    <property type="component" value="Unassembled WGS sequence"/>
</dbReference>
<keyword evidence="2" id="KW-0472">Membrane</keyword>
<evidence type="ECO:0000313" key="4">
    <source>
        <dbReference type="Proteomes" id="UP000192906"/>
    </source>
</evidence>
<keyword evidence="2" id="KW-0812">Transmembrane</keyword>
<evidence type="ECO:0000313" key="3">
    <source>
        <dbReference type="EMBL" id="SMF06912.1"/>
    </source>
</evidence>
<keyword evidence="4" id="KW-1185">Reference proteome</keyword>
<dbReference type="STRING" id="1519643.SAMN06295933_1524"/>
<dbReference type="AlphaFoldDB" id="A0A1X7D1D0"/>
<evidence type="ECO:0000256" key="2">
    <source>
        <dbReference type="SAM" id="Phobius"/>
    </source>
</evidence>
<accession>A0A1X7D1D0</accession>
<sequence>MTGEVVEGAIIMLVIVFAIFHMVRKSSRNIFEETTSHQKEPAKNADCKDSE</sequence>